<sequence length="136" mass="15609">MINKKKIILTLSIILNVILSGIVVYNGMKIHYYNYTSDITSNVDCNIVQKNEDEIIFKRLLSTDEHGENEYFVADHKFIYEFDVITADKGINLDEKICVVVQYNTSVDVKKKNGDTYIYIRGLVDVKDSKYPGTSL</sequence>
<feature type="transmembrane region" description="Helical" evidence="1">
    <location>
        <begin position="7"/>
        <end position="28"/>
    </location>
</feature>
<evidence type="ECO:0000256" key="1">
    <source>
        <dbReference type="SAM" id="Phobius"/>
    </source>
</evidence>
<gene>
    <name evidence="2" type="ORF">NQ502_02020</name>
</gene>
<evidence type="ECO:0000313" key="2">
    <source>
        <dbReference type="EMBL" id="UWP59862.1"/>
    </source>
</evidence>
<keyword evidence="1" id="KW-0472">Membrane</keyword>
<reference evidence="2" key="1">
    <citation type="journal article" date="2022" name="Cell">
        <title>Design, construction, and in vivo augmentation of a complex gut microbiome.</title>
        <authorList>
            <person name="Cheng A.G."/>
            <person name="Ho P.Y."/>
            <person name="Aranda-Diaz A."/>
            <person name="Jain S."/>
            <person name="Yu F.B."/>
            <person name="Meng X."/>
            <person name="Wang M."/>
            <person name="Iakiviak M."/>
            <person name="Nagashima K."/>
            <person name="Zhao A."/>
            <person name="Murugkar P."/>
            <person name="Patil A."/>
            <person name="Atabakhsh K."/>
            <person name="Weakley A."/>
            <person name="Yan J."/>
            <person name="Brumbaugh A.R."/>
            <person name="Higginbottom S."/>
            <person name="Dimas A."/>
            <person name="Shiver A.L."/>
            <person name="Deutschbauer A."/>
            <person name="Neff N."/>
            <person name="Sonnenburg J.L."/>
            <person name="Huang K.C."/>
            <person name="Fischbach M.A."/>
        </authorList>
    </citation>
    <scope>NUCLEOTIDE SEQUENCE</scope>
    <source>
        <strain evidence="2">DSM 19829</strain>
    </source>
</reference>
<proteinExistence type="predicted"/>
<name>A0ABY5VHR1_9FIRM</name>
<dbReference type="Proteomes" id="UP001060164">
    <property type="component" value="Chromosome"/>
</dbReference>
<protein>
    <submittedName>
        <fullName evidence="2">Uncharacterized protein</fullName>
    </submittedName>
</protein>
<dbReference type="EMBL" id="CP102290">
    <property type="protein sequence ID" value="UWP59862.1"/>
    <property type="molecule type" value="Genomic_DNA"/>
</dbReference>
<dbReference type="RefSeq" id="WP_028528089.1">
    <property type="nucleotide sequence ID" value="NZ_CABLBR010000007.1"/>
</dbReference>
<organism evidence="2 3">
    <name type="scientific">Ruminococcus gauvreauii</name>
    <dbReference type="NCBI Taxonomy" id="438033"/>
    <lineage>
        <taxon>Bacteria</taxon>
        <taxon>Bacillati</taxon>
        <taxon>Bacillota</taxon>
        <taxon>Clostridia</taxon>
        <taxon>Eubacteriales</taxon>
        <taxon>Oscillospiraceae</taxon>
        <taxon>Ruminococcus</taxon>
    </lineage>
</organism>
<evidence type="ECO:0000313" key="3">
    <source>
        <dbReference type="Proteomes" id="UP001060164"/>
    </source>
</evidence>
<accession>A0ABY5VHR1</accession>
<keyword evidence="1" id="KW-1133">Transmembrane helix</keyword>
<keyword evidence="1" id="KW-0812">Transmembrane</keyword>
<keyword evidence="3" id="KW-1185">Reference proteome</keyword>